<keyword evidence="6" id="KW-1185">Reference proteome</keyword>
<reference evidence="5 6" key="1">
    <citation type="journal article" date="2023" name="G3 (Bethesda)">
        <title>A chromosome-level genome assembly of Zasmidium syzygii isolated from banana leaves.</title>
        <authorList>
            <person name="van Westerhoven A.C."/>
            <person name="Mehrabi R."/>
            <person name="Talebi R."/>
            <person name="Steentjes M.B.F."/>
            <person name="Corcolon B."/>
            <person name="Chong P.A."/>
            <person name="Kema G.H.J."/>
            <person name="Seidl M.F."/>
        </authorList>
    </citation>
    <scope>NUCLEOTIDE SEQUENCE [LARGE SCALE GENOMIC DNA]</scope>
    <source>
        <strain evidence="5 6">P124</strain>
    </source>
</reference>
<evidence type="ECO:0000313" key="5">
    <source>
        <dbReference type="EMBL" id="KAK4506274.1"/>
    </source>
</evidence>
<name>A0ABR0EX98_ZASCE</name>
<evidence type="ECO:0000256" key="1">
    <source>
        <dbReference type="ARBA" id="ARBA00022741"/>
    </source>
</evidence>
<feature type="domain" description="SNF2 N-terminal" evidence="4">
    <location>
        <begin position="78"/>
        <end position="279"/>
    </location>
</feature>
<accession>A0ABR0EX98</accession>
<dbReference type="InterPro" id="IPR027417">
    <property type="entry name" value="P-loop_NTPase"/>
</dbReference>
<feature type="region of interest" description="Disordered" evidence="3">
    <location>
        <begin position="386"/>
        <end position="434"/>
    </location>
</feature>
<dbReference type="Proteomes" id="UP001305779">
    <property type="component" value="Unassembled WGS sequence"/>
</dbReference>
<dbReference type="InterPro" id="IPR000330">
    <property type="entry name" value="SNF2_N"/>
</dbReference>
<dbReference type="Gene3D" id="3.40.50.10810">
    <property type="entry name" value="Tandem AAA-ATPase domain"/>
    <property type="match status" value="1"/>
</dbReference>
<dbReference type="EMBL" id="JAXOVC010000001">
    <property type="protein sequence ID" value="KAK4506274.1"/>
    <property type="molecule type" value="Genomic_DNA"/>
</dbReference>
<dbReference type="InterPro" id="IPR038718">
    <property type="entry name" value="SNF2-like_sf"/>
</dbReference>
<evidence type="ECO:0000259" key="4">
    <source>
        <dbReference type="Pfam" id="PF00176"/>
    </source>
</evidence>
<dbReference type="SUPFAM" id="SSF52540">
    <property type="entry name" value="P-loop containing nucleoside triphosphate hydrolases"/>
    <property type="match status" value="1"/>
</dbReference>
<feature type="region of interest" description="Disordered" evidence="3">
    <location>
        <begin position="316"/>
        <end position="348"/>
    </location>
</feature>
<keyword evidence="1" id="KW-0547">Nucleotide-binding</keyword>
<dbReference type="Pfam" id="PF00176">
    <property type="entry name" value="SNF2-rel_dom"/>
    <property type="match status" value="1"/>
</dbReference>
<organism evidence="5 6">
    <name type="scientific">Zasmidium cellare</name>
    <name type="common">Wine cellar mold</name>
    <name type="synonym">Racodium cellare</name>
    <dbReference type="NCBI Taxonomy" id="395010"/>
    <lineage>
        <taxon>Eukaryota</taxon>
        <taxon>Fungi</taxon>
        <taxon>Dikarya</taxon>
        <taxon>Ascomycota</taxon>
        <taxon>Pezizomycotina</taxon>
        <taxon>Dothideomycetes</taxon>
        <taxon>Dothideomycetidae</taxon>
        <taxon>Mycosphaerellales</taxon>
        <taxon>Mycosphaerellaceae</taxon>
        <taxon>Zasmidium</taxon>
    </lineage>
</organism>
<feature type="compositionally biased region" description="Basic and acidic residues" evidence="3">
    <location>
        <begin position="386"/>
        <end position="395"/>
    </location>
</feature>
<sequence length="434" mass="49367">MFDRAIGAHRAEKKQFGGVERDAIDVVSALMDETPDKYRKEREFIPRLRAIFGADDNIHKKLPRTKKGKQDVNLSPGQQGGVMFMLDKDKSIGGSILADEPGIGKTAEIQAHILLHRRLQNELPIGHRFEDRPILLLTTNKEDLYLRMHDEMGDTSKVYCYRNRIQKCLGNTRAARVEFKRTNVAFKSIKGEALRTHIVVASYTDLIQANRENSTTKNDHRGMFETVYCDIRFCEITKRGQLLLRFQAPYRWIITGTPIVDTLWDARGYVAFLERPEFSAGGDRNADETLNPDGTAKYLKVRGYYRQFWDDSADSLLPSGPSETGDVDINRNTADWKPQPDLQADATEKQKRALLGKGKDWPIMLLTNTLHRREIISQEKRFVETRLPKSLRTDDSAPAATPDDDGPVSDVSSEDSSDEEAPPKRARQRQFATE</sequence>
<proteinExistence type="predicted"/>
<comment type="caution">
    <text evidence="5">The sequence shown here is derived from an EMBL/GenBank/DDBJ whole genome shotgun (WGS) entry which is preliminary data.</text>
</comment>
<keyword evidence="2" id="KW-0067">ATP-binding</keyword>
<protein>
    <recommendedName>
        <fullName evidence="4">SNF2 N-terminal domain-containing protein</fullName>
    </recommendedName>
</protein>
<evidence type="ECO:0000256" key="2">
    <source>
        <dbReference type="ARBA" id="ARBA00022840"/>
    </source>
</evidence>
<gene>
    <name evidence="5" type="ORF">PRZ48_000004</name>
</gene>
<evidence type="ECO:0000256" key="3">
    <source>
        <dbReference type="SAM" id="MobiDB-lite"/>
    </source>
</evidence>
<evidence type="ECO:0000313" key="6">
    <source>
        <dbReference type="Proteomes" id="UP001305779"/>
    </source>
</evidence>
<feature type="compositionally biased region" description="Acidic residues" evidence="3">
    <location>
        <begin position="402"/>
        <end position="420"/>
    </location>
</feature>